<gene>
    <name evidence="1" type="ORF">A2419_00835</name>
</gene>
<dbReference type="Proteomes" id="UP000176568">
    <property type="component" value="Unassembled WGS sequence"/>
</dbReference>
<dbReference type="AlphaFoldDB" id="A0A1F4Y1Z8"/>
<organism evidence="1 2">
    <name type="scientific">Candidatus Adlerbacteria bacterium RIFOXYC1_FULL_48_26</name>
    <dbReference type="NCBI Taxonomy" id="1797247"/>
    <lineage>
        <taxon>Bacteria</taxon>
        <taxon>Candidatus Adleribacteriota</taxon>
    </lineage>
</organism>
<reference evidence="1 2" key="1">
    <citation type="journal article" date="2016" name="Nat. Commun.">
        <title>Thousands of microbial genomes shed light on interconnected biogeochemical processes in an aquifer system.</title>
        <authorList>
            <person name="Anantharaman K."/>
            <person name="Brown C.T."/>
            <person name="Hug L.A."/>
            <person name="Sharon I."/>
            <person name="Castelle C.J."/>
            <person name="Probst A.J."/>
            <person name="Thomas B.C."/>
            <person name="Singh A."/>
            <person name="Wilkins M.J."/>
            <person name="Karaoz U."/>
            <person name="Brodie E.L."/>
            <person name="Williams K.H."/>
            <person name="Hubbard S.S."/>
            <person name="Banfield J.F."/>
        </authorList>
    </citation>
    <scope>NUCLEOTIDE SEQUENCE [LARGE SCALE GENOMIC DNA]</scope>
</reference>
<name>A0A1F4Y1Z8_9BACT</name>
<accession>A0A1F4Y1Z8</accession>
<dbReference type="EMBL" id="MEXB01000014">
    <property type="protein sequence ID" value="OGC87997.1"/>
    <property type="molecule type" value="Genomic_DNA"/>
</dbReference>
<comment type="caution">
    <text evidence="1">The sequence shown here is derived from an EMBL/GenBank/DDBJ whole genome shotgun (WGS) entry which is preliminary data.</text>
</comment>
<proteinExistence type="predicted"/>
<sequence>MRSCVDGNDVVGFSPGQSAERGLALTLFTNAMQRGYTALHQLGLPKNELQAIYSEIEKHAATADKAADPNVESLLSKLAEKIPAVALVPSGGWGDILQER</sequence>
<protein>
    <submittedName>
        <fullName evidence="1">Uncharacterized protein</fullName>
    </submittedName>
</protein>
<evidence type="ECO:0000313" key="2">
    <source>
        <dbReference type="Proteomes" id="UP000176568"/>
    </source>
</evidence>
<evidence type="ECO:0000313" key="1">
    <source>
        <dbReference type="EMBL" id="OGC87997.1"/>
    </source>
</evidence>